<name>A0A8H3LER4_9GLOM</name>
<organism evidence="1 2">
    <name type="scientific">Rhizophagus clarus</name>
    <dbReference type="NCBI Taxonomy" id="94130"/>
    <lineage>
        <taxon>Eukaryota</taxon>
        <taxon>Fungi</taxon>
        <taxon>Fungi incertae sedis</taxon>
        <taxon>Mucoromycota</taxon>
        <taxon>Glomeromycotina</taxon>
        <taxon>Glomeromycetes</taxon>
        <taxon>Glomerales</taxon>
        <taxon>Glomeraceae</taxon>
        <taxon>Rhizophagus</taxon>
    </lineage>
</organism>
<sequence length="271" mass="31189">MEATSAITPIGLYYEGKNDVPHHPEVFLMSHIVICITIHEKYGAIIVFRNGSSNKLHGELVPNSVHIWNPTIKPPGNYGQKRNNAEEWNDVPSEQILFPTKWITMGILLQKFLRTFFQLFNISTSSARKQEIIDWLNAYNIDISDELRKPELLELVKMNKEKVPFSCVKIAEQHEHEVSFTPPYHCELQPIEGIWVVVKGEVARSESHPNLLSVRNTFLNAFKKKINPQIIIGLWQRALKNAKDYFESDEMAHLTDEEFGDHSDSDDDHVT</sequence>
<evidence type="ECO:0000313" key="1">
    <source>
        <dbReference type="EMBL" id="GES84497.1"/>
    </source>
</evidence>
<dbReference type="EMBL" id="BLAL01000080">
    <property type="protein sequence ID" value="GES84497.1"/>
    <property type="molecule type" value="Genomic_DNA"/>
</dbReference>
<evidence type="ECO:0000313" key="2">
    <source>
        <dbReference type="Proteomes" id="UP000615446"/>
    </source>
</evidence>
<dbReference type="AlphaFoldDB" id="A0A8H3LER4"/>
<dbReference type="GO" id="GO:0003676">
    <property type="term" value="F:nucleic acid binding"/>
    <property type="evidence" value="ECO:0007669"/>
    <property type="project" value="InterPro"/>
</dbReference>
<dbReference type="PANTHER" id="PTHR33939">
    <property type="entry name" value="PROTEIN CBG22215"/>
    <property type="match status" value="1"/>
</dbReference>
<proteinExistence type="predicted"/>
<accession>A0A8H3LER4</accession>
<gene>
    <name evidence="1" type="ORF">RCL2_001161100</name>
</gene>
<dbReference type="Gene3D" id="3.30.420.10">
    <property type="entry name" value="Ribonuclease H-like superfamily/Ribonuclease H"/>
    <property type="match status" value="1"/>
</dbReference>
<dbReference type="Proteomes" id="UP000615446">
    <property type="component" value="Unassembled WGS sequence"/>
</dbReference>
<dbReference type="PANTHER" id="PTHR33939:SF1">
    <property type="entry name" value="DUF4371 DOMAIN-CONTAINING PROTEIN"/>
    <property type="match status" value="1"/>
</dbReference>
<dbReference type="InterPro" id="IPR036397">
    <property type="entry name" value="RNaseH_sf"/>
</dbReference>
<dbReference type="OrthoDB" id="2441967at2759"/>
<comment type="caution">
    <text evidence="1">The sequence shown here is derived from an EMBL/GenBank/DDBJ whole genome shotgun (WGS) entry which is preliminary data.</text>
</comment>
<reference evidence="1" key="1">
    <citation type="submission" date="2019-10" db="EMBL/GenBank/DDBJ databases">
        <title>Conservation and host-specific expression of non-tandemly repeated heterogenous ribosome RNA gene in arbuscular mycorrhizal fungi.</title>
        <authorList>
            <person name="Maeda T."/>
            <person name="Kobayashi Y."/>
            <person name="Nakagawa T."/>
            <person name="Ezawa T."/>
            <person name="Yamaguchi K."/>
            <person name="Bino T."/>
            <person name="Nishimoto Y."/>
            <person name="Shigenobu S."/>
            <person name="Kawaguchi M."/>
        </authorList>
    </citation>
    <scope>NUCLEOTIDE SEQUENCE</scope>
    <source>
        <strain evidence="1">HR1</strain>
    </source>
</reference>
<protein>
    <submittedName>
        <fullName evidence="1">Uncharacterized protein LOC103521190</fullName>
    </submittedName>
</protein>